<reference evidence="3" key="1">
    <citation type="submission" date="2021-01" db="EMBL/GenBank/DDBJ databases">
        <title>Genome sequence of strain Noviherbaspirillum sp. DKR-6.</title>
        <authorList>
            <person name="Chaudhary D.K."/>
        </authorList>
    </citation>
    <scope>NUCLEOTIDE SEQUENCE</scope>
    <source>
        <strain evidence="3">DKR-6</strain>
    </source>
</reference>
<dbReference type="PANTHER" id="PTHR33055:SF3">
    <property type="entry name" value="PUTATIVE TRANSPOSASE FOR IS117-RELATED"/>
    <property type="match status" value="1"/>
</dbReference>
<dbReference type="Pfam" id="PF01548">
    <property type="entry name" value="DEDD_Tnp_IS110"/>
    <property type="match status" value="1"/>
</dbReference>
<dbReference type="Pfam" id="PF02371">
    <property type="entry name" value="Transposase_20"/>
    <property type="match status" value="1"/>
</dbReference>
<evidence type="ECO:0000259" key="1">
    <source>
        <dbReference type="Pfam" id="PF01548"/>
    </source>
</evidence>
<proteinExistence type="predicted"/>
<dbReference type="AlphaFoldDB" id="A0A934W7D3"/>
<dbReference type="InterPro" id="IPR047650">
    <property type="entry name" value="Transpos_IS110"/>
</dbReference>
<dbReference type="InterPro" id="IPR002525">
    <property type="entry name" value="Transp_IS110-like_N"/>
</dbReference>
<name>A0A934W7D3_9BURK</name>
<dbReference type="NCBIfam" id="NF033542">
    <property type="entry name" value="transpos_IS110"/>
    <property type="match status" value="1"/>
</dbReference>
<organism evidence="3 4">
    <name type="scientific">Noviherbaspirillum pedocola</name>
    <dbReference type="NCBI Taxonomy" id="2801341"/>
    <lineage>
        <taxon>Bacteria</taxon>
        <taxon>Pseudomonadati</taxon>
        <taxon>Pseudomonadota</taxon>
        <taxon>Betaproteobacteria</taxon>
        <taxon>Burkholderiales</taxon>
        <taxon>Oxalobacteraceae</taxon>
        <taxon>Noviherbaspirillum</taxon>
    </lineage>
</organism>
<protein>
    <submittedName>
        <fullName evidence="3">IS110 family transposase</fullName>
    </submittedName>
</protein>
<dbReference type="GO" id="GO:0003677">
    <property type="term" value="F:DNA binding"/>
    <property type="evidence" value="ECO:0007669"/>
    <property type="project" value="InterPro"/>
</dbReference>
<dbReference type="InterPro" id="IPR003346">
    <property type="entry name" value="Transposase_20"/>
</dbReference>
<evidence type="ECO:0000313" key="3">
    <source>
        <dbReference type="EMBL" id="MBK4737292.1"/>
    </source>
</evidence>
<keyword evidence="4" id="KW-1185">Reference proteome</keyword>
<dbReference type="EMBL" id="JAEPBG010000011">
    <property type="protein sequence ID" value="MBK4737292.1"/>
    <property type="molecule type" value="Genomic_DNA"/>
</dbReference>
<dbReference type="GO" id="GO:0004803">
    <property type="term" value="F:transposase activity"/>
    <property type="evidence" value="ECO:0007669"/>
    <property type="project" value="InterPro"/>
</dbReference>
<dbReference type="PANTHER" id="PTHR33055">
    <property type="entry name" value="TRANSPOSASE FOR INSERTION SEQUENCE ELEMENT IS1111A"/>
    <property type="match status" value="1"/>
</dbReference>
<accession>A0A934W7D3</accession>
<evidence type="ECO:0000259" key="2">
    <source>
        <dbReference type="Pfam" id="PF02371"/>
    </source>
</evidence>
<dbReference type="GO" id="GO:0006313">
    <property type="term" value="P:DNA transposition"/>
    <property type="evidence" value="ECO:0007669"/>
    <property type="project" value="InterPro"/>
</dbReference>
<dbReference type="RefSeq" id="WP_200595465.1">
    <property type="nucleotide sequence ID" value="NZ_JAEPBG010000011.1"/>
</dbReference>
<sequence length="345" mass="38171">MKLIRVGVDLAKNVFQVHGVDRTEKPVWRKKLSRGDWLKALLERIEPGCEVGMEACGGAHYWARQLQARGYTVKLVAPQFVKPYVKSNKNDANDAEAICEAMSRPSMRFVAVKTVEQQDIQAVHRIRAELISQRTAKGNQIRGLCLEYGLTAPRQLNQLRAAIPYWLEDQTNGLSSRFRRLLTGLWQDLLGLDDRLKELDAEIALIAETDPVAKRLQQLRGVGPTIATAIVATVGNAKQFANGRQMAAALGLTPRQSSSGGKDRLLGISKRGDAYLRMLLVHGARSMIRTAGSKTDPLSQWVMRIANTRHQNIAAVALANKTARIAWAMITNGSDYSPSQVTPQL</sequence>
<comment type="caution">
    <text evidence="3">The sequence shown here is derived from an EMBL/GenBank/DDBJ whole genome shotgun (WGS) entry which is preliminary data.</text>
</comment>
<feature type="domain" description="Transposase IS110-like N-terminal" evidence="1">
    <location>
        <begin position="6"/>
        <end position="144"/>
    </location>
</feature>
<dbReference type="Proteomes" id="UP000622890">
    <property type="component" value="Unassembled WGS sequence"/>
</dbReference>
<evidence type="ECO:0000313" key="4">
    <source>
        <dbReference type="Proteomes" id="UP000622890"/>
    </source>
</evidence>
<gene>
    <name evidence="3" type="ORF">JJB74_21945</name>
</gene>
<feature type="domain" description="Transposase IS116/IS110/IS902 C-terminal" evidence="2">
    <location>
        <begin position="214"/>
        <end position="291"/>
    </location>
</feature>